<organism evidence="1 2">
    <name type="scientific">Hexamita inflata</name>
    <dbReference type="NCBI Taxonomy" id="28002"/>
    <lineage>
        <taxon>Eukaryota</taxon>
        <taxon>Metamonada</taxon>
        <taxon>Diplomonadida</taxon>
        <taxon>Hexamitidae</taxon>
        <taxon>Hexamitinae</taxon>
        <taxon>Hexamita</taxon>
    </lineage>
</organism>
<dbReference type="Proteomes" id="UP001642409">
    <property type="component" value="Unassembled WGS sequence"/>
</dbReference>
<reference evidence="1 2" key="1">
    <citation type="submission" date="2024-07" db="EMBL/GenBank/DDBJ databases">
        <authorList>
            <person name="Akdeniz Z."/>
        </authorList>
    </citation>
    <scope>NUCLEOTIDE SEQUENCE [LARGE SCALE GENOMIC DNA]</scope>
</reference>
<proteinExistence type="predicted"/>
<gene>
    <name evidence="1" type="ORF">HINF_LOCUS15039</name>
</gene>
<evidence type="ECO:0000313" key="2">
    <source>
        <dbReference type="Proteomes" id="UP001642409"/>
    </source>
</evidence>
<evidence type="ECO:0000313" key="1">
    <source>
        <dbReference type="EMBL" id="CAL5997021.1"/>
    </source>
</evidence>
<accession>A0ABP1HRK2</accession>
<sequence>MSNLDIQRLFEKSGIQFIKMGRYWVLRSTYFKQNVEDIILQIREEAVQQQAENILRAKMIQEQMYQASIARCQKTFLQPQQKIFFEQRPNLFNNNQYQMSQPPILGNPPANQVQQHQQQIAFGQQTQQNMQVTPIYQVQQATYGQVNQEQVHHQQANQAQSRDAAYGAYSNIEVDFE</sequence>
<dbReference type="EMBL" id="CAXDID020000036">
    <property type="protein sequence ID" value="CAL5997021.1"/>
    <property type="molecule type" value="Genomic_DNA"/>
</dbReference>
<protein>
    <submittedName>
        <fullName evidence="1">Hypothetical_protein</fullName>
    </submittedName>
</protein>
<name>A0ABP1HRK2_9EUKA</name>
<keyword evidence="2" id="KW-1185">Reference proteome</keyword>
<comment type="caution">
    <text evidence="1">The sequence shown here is derived from an EMBL/GenBank/DDBJ whole genome shotgun (WGS) entry which is preliminary data.</text>
</comment>